<reference evidence="1" key="1">
    <citation type="submission" date="2023-02" db="EMBL/GenBank/DDBJ databases">
        <title>A novel hydrolase synthesized by Rhodococcus erythropolis HQ is responsible for the detoxification of Zearalenone.</title>
        <authorList>
            <person name="Hu J."/>
            <person name="Xu J."/>
        </authorList>
    </citation>
    <scope>NUCLEOTIDE SEQUENCE</scope>
    <source>
        <strain evidence="1">HQ</strain>
    </source>
</reference>
<dbReference type="AlphaFoldDB" id="A0AAW6LUZ4"/>
<dbReference type="Proteomes" id="UP001217325">
    <property type="component" value="Unassembled WGS sequence"/>
</dbReference>
<accession>A0AAW6LUZ4</accession>
<gene>
    <name evidence="1" type="ORF">PXH69_29200</name>
</gene>
<evidence type="ECO:0000313" key="2">
    <source>
        <dbReference type="Proteomes" id="UP001217325"/>
    </source>
</evidence>
<name>A0AAW6LUZ4_RHOSG</name>
<dbReference type="RefSeq" id="WP_275232761.1">
    <property type="nucleotide sequence ID" value="NZ_JARDXE010000023.1"/>
</dbReference>
<organism evidence="1 2">
    <name type="scientific">Rhodococcus qingshengii</name>
    <dbReference type="NCBI Taxonomy" id="334542"/>
    <lineage>
        <taxon>Bacteria</taxon>
        <taxon>Bacillati</taxon>
        <taxon>Actinomycetota</taxon>
        <taxon>Actinomycetes</taxon>
        <taxon>Mycobacteriales</taxon>
        <taxon>Nocardiaceae</taxon>
        <taxon>Rhodococcus</taxon>
        <taxon>Rhodococcus erythropolis group</taxon>
    </lineage>
</organism>
<sequence length="84" mass="9574">MSTDLMDFDTWIDNFVVRRRYDLNHRFENLGTDGNRSLPLGAIVEHCKRTGPDDKVKIRGSLISLDLHGDPLDHFQRLAAVLAP</sequence>
<evidence type="ECO:0000313" key="1">
    <source>
        <dbReference type="EMBL" id="MDE8649056.1"/>
    </source>
</evidence>
<dbReference type="EMBL" id="JARDXE010000023">
    <property type="protein sequence ID" value="MDE8649056.1"/>
    <property type="molecule type" value="Genomic_DNA"/>
</dbReference>
<protein>
    <submittedName>
        <fullName evidence="1">Uncharacterized protein</fullName>
    </submittedName>
</protein>
<comment type="caution">
    <text evidence="1">The sequence shown here is derived from an EMBL/GenBank/DDBJ whole genome shotgun (WGS) entry which is preliminary data.</text>
</comment>
<proteinExistence type="predicted"/>